<dbReference type="InterPro" id="IPR008969">
    <property type="entry name" value="CarboxyPept-like_regulatory"/>
</dbReference>
<name>A0A1M6BC80_9FLAO</name>
<reference evidence="2" key="1">
    <citation type="submission" date="2016-11" db="EMBL/GenBank/DDBJ databases">
        <authorList>
            <person name="Varghese N."/>
            <person name="Submissions S."/>
        </authorList>
    </citation>
    <scope>NUCLEOTIDE SEQUENCE [LARGE SCALE GENOMIC DNA]</scope>
    <source>
        <strain evidence="2">DSM 22623</strain>
    </source>
</reference>
<dbReference type="AlphaFoldDB" id="A0A1M6BC80"/>
<proteinExistence type="predicted"/>
<dbReference type="Proteomes" id="UP000184432">
    <property type="component" value="Unassembled WGS sequence"/>
</dbReference>
<gene>
    <name evidence="1" type="ORF">SAMN04488508_101740</name>
</gene>
<sequence>MKKLIVILLLFLTPILTYSQIHKVLDSEQGSPISYATISFGNGNGTFADANGNFMFSKKWYPDIDSLYISAMGYKELALSTHNMPKKIFLTQDVSELKEVVVVAERKRKYKTKKISAEVHKDYFRCWLPTVESEIAVFFPRNPEKSTKIASVYLPVKVESSNKNATRNQRFSTLFKMQFYANNNGVPGKHLTYEDIIFRVTDQDKPNFELNISEYKIYIPKDGVFISIQVLGYTDKEGKLQQTKKYHEVETRKGMVKVSTTFRPLLPFTDKIEGYKTFTRRIFYKNRTWQRFDEKYSANNNLIKNNDMNYGMGLKLHLYEDE</sequence>
<dbReference type="STRING" id="570521.SAMN04488508_101740"/>
<dbReference type="Pfam" id="PF13715">
    <property type="entry name" value="CarbopepD_reg_2"/>
    <property type="match status" value="1"/>
</dbReference>
<keyword evidence="2" id="KW-1185">Reference proteome</keyword>
<accession>A0A1M6BC80</accession>
<dbReference type="EMBL" id="FQYP01000001">
    <property type="protein sequence ID" value="SHI46325.1"/>
    <property type="molecule type" value="Genomic_DNA"/>
</dbReference>
<dbReference type="OrthoDB" id="1157021at2"/>
<evidence type="ECO:0000313" key="2">
    <source>
        <dbReference type="Proteomes" id="UP000184432"/>
    </source>
</evidence>
<organism evidence="1 2">
    <name type="scientific">Aquimarina spongiae</name>
    <dbReference type="NCBI Taxonomy" id="570521"/>
    <lineage>
        <taxon>Bacteria</taxon>
        <taxon>Pseudomonadati</taxon>
        <taxon>Bacteroidota</taxon>
        <taxon>Flavobacteriia</taxon>
        <taxon>Flavobacteriales</taxon>
        <taxon>Flavobacteriaceae</taxon>
        <taxon>Aquimarina</taxon>
    </lineage>
</organism>
<evidence type="ECO:0000313" key="1">
    <source>
        <dbReference type="EMBL" id="SHI46325.1"/>
    </source>
</evidence>
<dbReference type="RefSeq" id="WP_073313991.1">
    <property type="nucleotide sequence ID" value="NZ_FQYP01000001.1"/>
</dbReference>
<dbReference type="SUPFAM" id="SSF49464">
    <property type="entry name" value="Carboxypeptidase regulatory domain-like"/>
    <property type="match status" value="1"/>
</dbReference>
<protein>
    <submittedName>
        <fullName evidence="1">CarboxypepD_reg-like domain-containing protein</fullName>
    </submittedName>
</protein>